<gene>
    <name evidence="3" type="ORF">CINF_0067</name>
</gene>
<proteinExistence type="predicted"/>
<reference evidence="3 4" key="1">
    <citation type="submission" date="2020-02" db="EMBL/GenBank/DDBJ databases">
        <title>Complete genome sequence of the novel Campylobacter species Candidatus Campylobacter infans.</title>
        <authorList>
            <person name="Duim B."/>
            <person name="Zomer A."/>
            <person name="van der Graaf L."/>
            <person name="Wagenaar J."/>
        </authorList>
    </citation>
    <scope>NUCLEOTIDE SEQUENCE [LARGE SCALE GENOMIC DNA]</scope>
    <source>
        <strain evidence="3 4">19S00001</strain>
    </source>
</reference>
<dbReference type="InterPro" id="IPR014710">
    <property type="entry name" value="RmlC-like_jellyroll"/>
</dbReference>
<dbReference type="InterPro" id="IPR047263">
    <property type="entry name" value="HNL-like_cupin"/>
</dbReference>
<evidence type="ECO:0000256" key="1">
    <source>
        <dbReference type="SAM" id="SignalP"/>
    </source>
</evidence>
<dbReference type="CDD" id="cd02233">
    <property type="entry name" value="cupin_HNL-like"/>
    <property type="match status" value="1"/>
</dbReference>
<dbReference type="Pfam" id="PF07883">
    <property type="entry name" value="Cupin_2"/>
    <property type="match status" value="1"/>
</dbReference>
<organism evidence="3 4">
    <name type="scientific">Candidatus Campylobacter infans</name>
    <dbReference type="NCBI Taxonomy" id="2561898"/>
    <lineage>
        <taxon>Bacteria</taxon>
        <taxon>Pseudomonadati</taxon>
        <taxon>Campylobacterota</taxon>
        <taxon>Epsilonproteobacteria</taxon>
        <taxon>Campylobacterales</taxon>
        <taxon>Campylobacteraceae</taxon>
        <taxon>Campylobacter</taxon>
    </lineage>
</organism>
<keyword evidence="1" id="KW-0732">Signal</keyword>
<protein>
    <submittedName>
        <fullName evidence="3">Cupin domain-containing protein</fullName>
    </submittedName>
</protein>
<dbReference type="PANTHER" id="PTHR43698">
    <property type="entry name" value="RIBD C-TERMINAL DOMAIN CONTAINING PROTEIN"/>
    <property type="match status" value="1"/>
</dbReference>
<accession>A0A7H9CEJ6</accession>
<feature type="domain" description="Cupin type-2" evidence="2">
    <location>
        <begin position="71"/>
        <end position="132"/>
    </location>
</feature>
<dbReference type="EMBL" id="CP049075">
    <property type="protein sequence ID" value="QLI04620.1"/>
    <property type="molecule type" value="Genomic_DNA"/>
</dbReference>
<keyword evidence="4" id="KW-1185">Reference proteome</keyword>
<evidence type="ECO:0000313" key="4">
    <source>
        <dbReference type="Proteomes" id="UP000509414"/>
    </source>
</evidence>
<feature type="signal peptide" evidence="1">
    <location>
        <begin position="1"/>
        <end position="21"/>
    </location>
</feature>
<dbReference type="PANTHER" id="PTHR43698:SF1">
    <property type="entry name" value="BLL4564 PROTEIN"/>
    <property type="match status" value="1"/>
</dbReference>
<evidence type="ECO:0000313" key="3">
    <source>
        <dbReference type="EMBL" id="QLI04620.1"/>
    </source>
</evidence>
<name>A0A7H9CEJ6_9BACT</name>
<evidence type="ECO:0000259" key="2">
    <source>
        <dbReference type="Pfam" id="PF07883"/>
    </source>
</evidence>
<dbReference type="InterPro" id="IPR011051">
    <property type="entry name" value="RmlC_Cupin_sf"/>
</dbReference>
<feature type="chain" id="PRO_5028909438" evidence="1">
    <location>
        <begin position="22"/>
        <end position="167"/>
    </location>
</feature>
<dbReference type="Proteomes" id="UP000509414">
    <property type="component" value="Chromosome"/>
</dbReference>
<dbReference type="AlphaFoldDB" id="A0A7H9CEJ6"/>
<dbReference type="KEGG" id="cinf:CINF_0067"/>
<dbReference type="SUPFAM" id="SSF51182">
    <property type="entry name" value="RmlC-like cupins"/>
    <property type="match status" value="1"/>
</dbReference>
<dbReference type="Gene3D" id="2.60.120.10">
    <property type="entry name" value="Jelly Rolls"/>
    <property type="match status" value="1"/>
</dbReference>
<dbReference type="InterPro" id="IPR013096">
    <property type="entry name" value="Cupin_2"/>
</dbReference>
<sequence length="167" mass="17923">MKKMKNLALVAILGGFVMANATDLKNATSSQELVKAGSLGGFENNEQFFTGKVKVSYLFQNAPYRPFGGALVEFSKGARTAWHTHPAGQTLIVTDGVIITATEQGVVQLAHKGDTVLCPPDLKHFHGATDKQSGAHIALAGVKDGQNVVWLDKVSDKEYKEALKKAQ</sequence>